<protein>
    <submittedName>
        <fullName evidence="1">Uncharacterized protein</fullName>
    </submittedName>
</protein>
<feature type="non-terminal residue" evidence="1">
    <location>
        <position position="1"/>
    </location>
</feature>
<organism evidence="1 2">
    <name type="scientific">Neurospora hispaniola</name>
    <dbReference type="NCBI Taxonomy" id="588809"/>
    <lineage>
        <taxon>Eukaryota</taxon>
        <taxon>Fungi</taxon>
        <taxon>Dikarya</taxon>
        <taxon>Ascomycota</taxon>
        <taxon>Pezizomycotina</taxon>
        <taxon>Sordariomycetes</taxon>
        <taxon>Sordariomycetidae</taxon>
        <taxon>Sordariales</taxon>
        <taxon>Sordariaceae</taxon>
        <taxon>Neurospora</taxon>
    </lineage>
</organism>
<comment type="caution">
    <text evidence="1">The sequence shown here is derived from an EMBL/GenBank/DDBJ whole genome shotgun (WGS) entry which is preliminary data.</text>
</comment>
<evidence type="ECO:0000313" key="1">
    <source>
        <dbReference type="EMBL" id="KAK3492945.1"/>
    </source>
</evidence>
<reference evidence="1 2" key="1">
    <citation type="journal article" date="2023" name="Mol. Phylogenet. Evol.">
        <title>Genome-scale phylogeny and comparative genomics of the fungal order Sordariales.</title>
        <authorList>
            <person name="Hensen N."/>
            <person name="Bonometti L."/>
            <person name="Westerberg I."/>
            <person name="Brannstrom I.O."/>
            <person name="Guillou S."/>
            <person name="Cros-Aarteil S."/>
            <person name="Calhoun S."/>
            <person name="Haridas S."/>
            <person name="Kuo A."/>
            <person name="Mondo S."/>
            <person name="Pangilinan J."/>
            <person name="Riley R."/>
            <person name="LaButti K."/>
            <person name="Andreopoulos B."/>
            <person name="Lipzen A."/>
            <person name="Chen C."/>
            <person name="Yan M."/>
            <person name="Daum C."/>
            <person name="Ng V."/>
            <person name="Clum A."/>
            <person name="Steindorff A."/>
            <person name="Ohm R.A."/>
            <person name="Martin F."/>
            <person name="Silar P."/>
            <person name="Natvig D.O."/>
            <person name="Lalanne C."/>
            <person name="Gautier V."/>
            <person name="Ament-Velasquez S.L."/>
            <person name="Kruys A."/>
            <person name="Hutchinson M.I."/>
            <person name="Powell A.J."/>
            <person name="Barry K."/>
            <person name="Miller A.N."/>
            <person name="Grigoriev I.V."/>
            <person name="Debuchy R."/>
            <person name="Gladieux P."/>
            <person name="Hiltunen Thoren M."/>
            <person name="Johannesson H."/>
        </authorList>
    </citation>
    <scope>NUCLEOTIDE SEQUENCE [LARGE SCALE GENOMIC DNA]</scope>
    <source>
        <strain evidence="1 2">FGSC 10403</strain>
    </source>
</reference>
<name>A0AAJ0I8P6_9PEZI</name>
<dbReference type="RefSeq" id="XP_062693403.1">
    <property type="nucleotide sequence ID" value="XM_062835009.1"/>
</dbReference>
<accession>A0AAJ0I8P6</accession>
<dbReference type="Proteomes" id="UP001285908">
    <property type="component" value="Unassembled WGS sequence"/>
</dbReference>
<evidence type="ECO:0000313" key="2">
    <source>
        <dbReference type="Proteomes" id="UP001285908"/>
    </source>
</evidence>
<gene>
    <name evidence="1" type="ORF">B0T23DRAFT_317603</name>
</gene>
<dbReference type="AlphaFoldDB" id="A0AAJ0I8P6"/>
<dbReference type="EMBL" id="JAULSX010000004">
    <property type="protein sequence ID" value="KAK3492945.1"/>
    <property type="molecule type" value="Genomic_DNA"/>
</dbReference>
<proteinExistence type="predicted"/>
<sequence length="71" mass="8010">DPSPRLDYRSLMDLMKDLGSRWEKPTITNPHVNTASFPLFYKDDAQTAKYLSEASNMIERIAQLTSDSGSS</sequence>
<keyword evidence="2" id="KW-1185">Reference proteome</keyword>
<dbReference type="GeneID" id="87872631"/>